<evidence type="ECO:0000256" key="2">
    <source>
        <dbReference type="SAM" id="MobiDB-lite"/>
    </source>
</evidence>
<dbReference type="EMBL" id="LBBL01000183">
    <property type="protein sequence ID" value="KKF94067.1"/>
    <property type="molecule type" value="Genomic_DNA"/>
</dbReference>
<name>A0A0F8CTN3_CERFI</name>
<feature type="compositionally biased region" description="Polar residues" evidence="2">
    <location>
        <begin position="1"/>
        <end position="16"/>
    </location>
</feature>
<organism evidence="3 4">
    <name type="scientific">Ceratocystis fimbriata f. sp. platani</name>
    <dbReference type="NCBI Taxonomy" id="88771"/>
    <lineage>
        <taxon>Eukaryota</taxon>
        <taxon>Fungi</taxon>
        <taxon>Dikarya</taxon>
        <taxon>Ascomycota</taxon>
        <taxon>Pezizomycotina</taxon>
        <taxon>Sordariomycetes</taxon>
        <taxon>Hypocreomycetidae</taxon>
        <taxon>Microascales</taxon>
        <taxon>Ceratocystidaceae</taxon>
        <taxon>Ceratocystis</taxon>
    </lineage>
</organism>
<comment type="caution">
    <text evidence="3">The sequence shown here is derived from an EMBL/GenBank/DDBJ whole genome shotgun (WGS) entry which is preliminary data.</text>
</comment>
<keyword evidence="4" id="KW-1185">Reference proteome</keyword>
<dbReference type="InterPro" id="IPR027267">
    <property type="entry name" value="AH/BAR_dom_sf"/>
</dbReference>
<evidence type="ECO:0000313" key="3">
    <source>
        <dbReference type="EMBL" id="KKF94067.1"/>
    </source>
</evidence>
<dbReference type="FunFam" id="1.20.1270.60:FF:000005">
    <property type="entry name" value="Sphingolipid long chain base-responsive pil1"/>
    <property type="match status" value="1"/>
</dbReference>
<dbReference type="Pfam" id="PF13805">
    <property type="entry name" value="Pil1"/>
    <property type="match status" value="1"/>
</dbReference>
<accession>A0A0F8CTN3</accession>
<dbReference type="Proteomes" id="UP000034841">
    <property type="component" value="Unassembled WGS sequence"/>
</dbReference>
<evidence type="ECO:0000313" key="4">
    <source>
        <dbReference type="Proteomes" id="UP000034841"/>
    </source>
</evidence>
<dbReference type="GO" id="GO:0008289">
    <property type="term" value="F:lipid binding"/>
    <property type="evidence" value="ECO:0007669"/>
    <property type="project" value="TreeGrafter"/>
</dbReference>
<dbReference type="GO" id="GO:0036286">
    <property type="term" value="C:eisosome filament"/>
    <property type="evidence" value="ECO:0007669"/>
    <property type="project" value="TreeGrafter"/>
</dbReference>
<feature type="region of interest" description="Disordered" evidence="2">
    <location>
        <begin position="1"/>
        <end position="39"/>
    </location>
</feature>
<feature type="compositionally biased region" description="Basic residues" evidence="2">
    <location>
        <begin position="298"/>
        <end position="307"/>
    </location>
</feature>
<reference evidence="3 4" key="1">
    <citation type="submission" date="2015-04" db="EMBL/GenBank/DDBJ databases">
        <title>Genome sequence of Ceratocystis platani, a major pathogen of plane trees.</title>
        <authorList>
            <person name="Belbahri L."/>
        </authorList>
    </citation>
    <scope>NUCLEOTIDE SEQUENCE [LARGE SCALE GENOMIC DNA]</scope>
    <source>
        <strain evidence="3 4">CFO</strain>
    </source>
</reference>
<gene>
    <name evidence="3" type="primary">PIL1_2</name>
    <name evidence="3" type="ORF">CFO_g3575</name>
</gene>
<dbReference type="Gene3D" id="1.20.1270.60">
    <property type="entry name" value="Arfaptin homology (AH) domain/BAR domain"/>
    <property type="match status" value="1"/>
</dbReference>
<sequence>MPLMNRTLSIRGNKPNNNHRSKGFSFNRFGGGSNSSHKDNTRRLYQLIKSENNLVQAHETAARERSIIATQLSEWGEQTGDDAVSDLSDKIGVVLSEMADQEDNYARHLESVRGRLKVIRNTERSVAPARENKVKIMDEIQRLKMKDPENQRLAVLEQELVRSEAENLVADAQLTNITRQKMKEAYNDEFAAIIERAEKQLILAKHGRRLLALLDDTPTVPGVGRPAYEHALQARQVLNDAEDDLREWAPEAYDDYSLEGSDRIEEEEEEEFEQETSVTLTTEPMAGSSSAADAVPRSTKKNKKKASKTTETTLHVVEQTV</sequence>
<dbReference type="AlphaFoldDB" id="A0A0F8CTN3"/>
<dbReference type="PANTHER" id="PTHR31962">
    <property type="entry name" value="SPHINGOLIPID LONG CHAIN BASE-RESPONSIVE PROTEIN PIL1"/>
    <property type="match status" value="1"/>
</dbReference>
<feature type="compositionally biased region" description="Polar residues" evidence="2">
    <location>
        <begin position="276"/>
        <end position="291"/>
    </location>
</feature>
<dbReference type="GO" id="GO:0005886">
    <property type="term" value="C:plasma membrane"/>
    <property type="evidence" value="ECO:0007669"/>
    <property type="project" value="TreeGrafter"/>
</dbReference>
<dbReference type="InterPro" id="IPR028245">
    <property type="entry name" value="PIL1/LSP1"/>
</dbReference>
<feature type="compositionally biased region" description="Acidic residues" evidence="2">
    <location>
        <begin position="264"/>
        <end position="274"/>
    </location>
</feature>
<feature type="region of interest" description="Disordered" evidence="2">
    <location>
        <begin position="257"/>
        <end position="321"/>
    </location>
</feature>
<dbReference type="PANTHER" id="PTHR31962:SF4">
    <property type="entry name" value="PRIMARY COMPONENT OF EISOSOMES (EUROFUNG)"/>
    <property type="match status" value="1"/>
</dbReference>
<evidence type="ECO:0000256" key="1">
    <source>
        <dbReference type="ARBA" id="ARBA00022553"/>
    </source>
</evidence>
<dbReference type="GO" id="GO:0070941">
    <property type="term" value="P:eisosome assembly"/>
    <property type="evidence" value="ECO:0007669"/>
    <property type="project" value="TreeGrafter"/>
</dbReference>
<proteinExistence type="predicted"/>
<dbReference type="GO" id="GO:0006897">
    <property type="term" value="P:endocytosis"/>
    <property type="evidence" value="ECO:0007669"/>
    <property type="project" value="TreeGrafter"/>
</dbReference>
<dbReference type="OrthoDB" id="5599269at2759"/>
<keyword evidence="1" id="KW-0597">Phosphoprotein</keyword>
<protein>
    <submittedName>
        <fullName evidence="3">Sphingolipid long chain base-responsive protein PIL1</fullName>
    </submittedName>
</protein>